<name>A0A6N2KSZ7_SALVM</name>
<dbReference type="GO" id="GO:0008168">
    <property type="term" value="F:methyltransferase activity"/>
    <property type="evidence" value="ECO:0007669"/>
    <property type="project" value="UniProtKB-KW"/>
</dbReference>
<keyword evidence="4" id="KW-0808">Transferase</keyword>
<gene>
    <name evidence="13" type="ORF">SVIM_LOCUS110499</name>
</gene>
<proteinExistence type="inferred from homology"/>
<dbReference type="GO" id="GO:0005768">
    <property type="term" value="C:endosome"/>
    <property type="evidence" value="ECO:0007669"/>
    <property type="project" value="TreeGrafter"/>
</dbReference>
<comment type="similarity">
    <text evidence="2">Belongs to the methyltransferase superfamily.</text>
</comment>
<keyword evidence="5 12" id="KW-0812">Transmembrane</keyword>
<dbReference type="AlphaFoldDB" id="A0A6N2KSZ7"/>
<dbReference type="GO" id="GO:0005802">
    <property type="term" value="C:trans-Golgi network"/>
    <property type="evidence" value="ECO:0007669"/>
    <property type="project" value="TreeGrafter"/>
</dbReference>
<evidence type="ECO:0008006" key="14">
    <source>
        <dbReference type="Google" id="ProtNLM"/>
    </source>
</evidence>
<dbReference type="FunFam" id="3.40.50.150:FF:000043">
    <property type="entry name" value="probable methyltransferase PMT3"/>
    <property type="match status" value="2"/>
</dbReference>
<keyword evidence="8" id="KW-0333">Golgi apparatus</keyword>
<feature type="transmembrane region" description="Helical" evidence="12">
    <location>
        <begin position="14"/>
        <end position="31"/>
    </location>
</feature>
<keyword evidence="6" id="KW-0735">Signal-anchor</keyword>
<keyword evidence="3" id="KW-0489">Methyltransferase</keyword>
<reference evidence="13" key="1">
    <citation type="submission" date="2019-03" db="EMBL/GenBank/DDBJ databases">
        <authorList>
            <person name="Mank J."/>
            <person name="Almeida P."/>
        </authorList>
    </citation>
    <scope>NUCLEOTIDE SEQUENCE</scope>
    <source>
        <strain evidence="13">78183</strain>
    </source>
</reference>
<sequence length="1159" mass="131125">MSRGRNDGDLKKRLITWIVVIAIICGCLYIYSRNNGTSALEYGSKSLRKLGSSYLGGEDDGDEASNKSGEDPQDDAMLKSIPVCDDRHSELIPCLDRNLIYQTRLKLDLSLMEHYERHCPVPERRFNCLIPPPPGYKVPIKWPKSRDVVWKANIPHTHLANEKSDQNWMVVKGDKIEFPGGGTHFHYGADKYIAAIANMLNFSNDILNNEGRLRTVLDVGCGVASFGGYMLSSDMIAMSLAPNDVHQNQIQFALERGIPAYLGVLGTKRLPYPSRSFELAHCSRCRIDWLQRNGILLLELDRLLRPGGYFAYSSPEAYAQDEEDLRIWREMSALVERMCWKIAVKRNQTVIWVKPLTNDCYMEREPGTQPPLCKSDDDPDAVWGVPMEACITPYSDQQHKAKGSGLAPWPARLTAPPPRLADFGYSAEMFEKDTEVWQHRVENYWNLLSPKIQPDTLRNLMDMKANLGSFAAALKSKDVWVMNVVPEDGPNTLKIIYDRGLIGSVHNWCESFSIYPRTYDLLHAWTVFSDIEKKDCGAEDLLIEMDRILRPTGFIIIRDKPSVVEFVKKHLSALHWEAVATGDAEQDTEQGEDEVMARGRGDGEQKKRLVTWIVVLAIVCSCLYIYSRKGGTSALEYGSKSLRKLGSSYLGGEDDGDEASNKLGEDLQDGVMLKSIPVCDDGHSELIPCLDRNLIYQTRLKLDLSLMEHYERHCPVPERRFNCLIPPPPGYKVPIKWPKSRDVVWKENIPHTHLASEKSDQNWMVVKGDKIEFPGGGTHFHYGADKYIAAIANMLNFPENILNNGGRVRTVLDVGCGVASFGGYLLSSDMIAMSLAPNDVHQNQIQFALERGIPAYLGVLGTKRLPYPSRSFELAHCSRCRIDWLQRNGILLLELDRLLRPGGYFAYSSPEAYAQDEEDLRIWREMSALVERMCWKVAVKRNQTVIWVKPLTNDCYMEREPGTQPPLCKSDDDPDAVWGVPMEACITPYSDQNHKAKGSGLAPWPARLAAPPPRLADFGYSNEMFEKDTEIWQQRVENYWNLLSPKIRPDTLRNLMDMKANLGSFAAALKSKDVWYTAGCSAGDLLIEMDRILRPTGFVIIRDKRPVVEFVKKHLSALHWEAVATAEAEGESAEQDEDDMVFIIQKKLWLTSESFRITE</sequence>
<dbReference type="PROSITE" id="PS51257">
    <property type="entry name" value="PROKAR_LIPOPROTEIN"/>
    <property type="match status" value="1"/>
</dbReference>
<dbReference type="EMBL" id="CAADRP010000557">
    <property type="protein sequence ID" value="VFU29807.1"/>
    <property type="molecule type" value="Genomic_DNA"/>
</dbReference>
<evidence type="ECO:0000256" key="4">
    <source>
        <dbReference type="ARBA" id="ARBA00022679"/>
    </source>
</evidence>
<accession>A0A6N2KSZ7</accession>
<evidence type="ECO:0000256" key="11">
    <source>
        <dbReference type="SAM" id="MobiDB-lite"/>
    </source>
</evidence>
<protein>
    <recommendedName>
        <fullName evidence="14">Methyltransferase</fullName>
    </recommendedName>
</protein>
<evidence type="ECO:0000256" key="10">
    <source>
        <dbReference type="ARBA" id="ARBA00023180"/>
    </source>
</evidence>
<keyword evidence="7 12" id="KW-1133">Transmembrane helix</keyword>
<dbReference type="GO" id="GO:0000139">
    <property type="term" value="C:Golgi membrane"/>
    <property type="evidence" value="ECO:0007669"/>
    <property type="project" value="UniProtKB-SubCell"/>
</dbReference>
<keyword evidence="10" id="KW-0325">Glycoprotein</keyword>
<dbReference type="Gene3D" id="3.40.50.150">
    <property type="entry name" value="Vaccinia Virus protein VP39"/>
    <property type="match status" value="2"/>
</dbReference>
<evidence type="ECO:0000256" key="2">
    <source>
        <dbReference type="ARBA" id="ARBA00008361"/>
    </source>
</evidence>
<evidence type="ECO:0000256" key="1">
    <source>
        <dbReference type="ARBA" id="ARBA00004323"/>
    </source>
</evidence>
<keyword evidence="9 12" id="KW-0472">Membrane</keyword>
<feature type="region of interest" description="Disordered" evidence="11">
    <location>
        <begin position="57"/>
        <end position="77"/>
    </location>
</feature>
<dbReference type="Pfam" id="PF03141">
    <property type="entry name" value="Methyltransf_29"/>
    <property type="match status" value="3"/>
</dbReference>
<dbReference type="InterPro" id="IPR004159">
    <property type="entry name" value="Put_SAM_MeTrfase"/>
</dbReference>
<evidence type="ECO:0000256" key="9">
    <source>
        <dbReference type="ARBA" id="ARBA00023136"/>
    </source>
</evidence>
<dbReference type="PANTHER" id="PTHR10108">
    <property type="entry name" value="SAM-DEPENDENT METHYLTRANSFERASE"/>
    <property type="match status" value="1"/>
</dbReference>
<dbReference type="SUPFAM" id="SSF53335">
    <property type="entry name" value="S-adenosyl-L-methionine-dependent methyltransferases"/>
    <property type="match status" value="3"/>
</dbReference>
<dbReference type="GO" id="GO:0032259">
    <property type="term" value="P:methylation"/>
    <property type="evidence" value="ECO:0007669"/>
    <property type="project" value="UniProtKB-KW"/>
</dbReference>
<evidence type="ECO:0000256" key="12">
    <source>
        <dbReference type="SAM" id="Phobius"/>
    </source>
</evidence>
<evidence type="ECO:0000313" key="13">
    <source>
        <dbReference type="EMBL" id="VFU29807.1"/>
    </source>
</evidence>
<comment type="subcellular location">
    <subcellularLocation>
        <location evidence="1">Golgi apparatus membrane</location>
        <topology evidence="1">Single-pass type II membrane protein</topology>
    </subcellularLocation>
</comment>
<evidence type="ECO:0000256" key="3">
    <source>
        <dbReference type="ARBA" id="ARBA00022603"/>
    </source>
</evidence>
<evidence type="ECO:0000256" key="6">
    <source>
        <dbReference type="ARBA" id="ARBA00022968"/>
    </source>
</evidence>
<dbReference type="PANTHER" id="PTHR10108:SF1120">
    <property type="entry name" value="METHYLTRANSFERASE PMT8-RELATED"/>
    <property type="match status" value="1"/>
</dbReference>
<dbReference type="InterPro" id="IPR029063">
    <property type="entry name" value="SAM-dependent_MTases_sf"/>
</dbReference>
<evidence type="ECO:0000256" key="7">
    <source>
        <dbReference type="ARBA" id="ARBA00022989"/>
    </source>
</evidence>
<evidence type="ECO:0000256" key="5">
    <source>
        <dbReference type="ARBA" id="ARBA00022692"/>
    </source>
</evidence>
<organism evidence="13">
    <name type="scientific">Salix viminalis</name>
    <name type="common">Common osier</name>
    <name type="synonym">Basket willow</name>
    <dbReference type="NCBI Taxonomy" id="40686"/>
    <lineage>
        <taxon>Eukaryota</taxon>
        <taxon>Viridiplantae</taxon>
        <taxon>Streptophyta</taxon>
        <taxon>Embryophyta</taxon>
        <taxon>Tracheophyta</taxon>
        <taxon>Spermatophyta</taxon>
        <taxon>Magnoliopsida</taxon>
        <taxon>eudicotyledons</taxon>
        <taxon>Gunneridae</taxon>
        <taxon>Pentapetalae</taxon>
        <taxon>rosids</taxon>
        <taxon>fabids</taxon>
        <taxon>Malpighiales</taxon>
        <taxon>Salicaceae</taxon>
        <taxon>Saliceae</taxon>
        <taxon>Salix</taxon>
    </lineage>
</organism>
<evidence type="ECO:0000256" key="8">
    <source>
        <dbReference type="ARBA" id="ARBA00023034"/>
    </source>
</evidence>